<evidence type="ECO:0000256" key="7">
    <source>
        <dbReference type="SAM" id="MobiDB-lite"/>
    </source>
</evidence>
<comment type="subcellular location">
    <subcellularLocation>
        <location evidence="6">Secreted</location>
        <location evidence="6">Cell wall</location>
    </subcellularLocation>
    <subcellularLocation>
        <location evidence="6">Membrane</location>
        <topology evidence="6">Peripheral membrane protein</topology>
    </subcellularLocation>
</comment>
<dbReference type="Proteomes" id="UP001605036">
    <property type="component" value="Unassembled WGS sequence"/>
</dbReference>
<evidence type="ECO:0000256" key="4">
    <source>
        <dbReference type="ARBA" id="ARBA00022729"/>
    </source>
</evidence>
<evidence type="ECO:0000256" key="3">
    <source>
        <dbReference type="ARBA" id="ARBA00022525"/>
    </source>
</evidence>
<dbReference type="PRINTS" id="PR01225">
    <property type="entry name" value="EXPANSNFAMLY"/>
</dbReference>
<dbReference type="SUPFAM" id="SSF49590">
    <property type="entry name" value="PHL pollen allergen"/>
    <property type="match status" value="1"/>
</dbReference>
<feature type="domain" description="Expansin-like EG45" evidence="9">
    <location>
        <begin position="96"/>
        <end position="212"/>
    </location>
</feature>
<keyword evidence="6" id="KW-0961">Cell wall biogenesis/degradation</keyword>
<keyword evidence="8" id="KW-0812">Transmembrane</keyword>
<dbReference type="PRINTS" id="PR01226">
    <property type="entry name" value="EXPANSIN"/>
</dbReference>
<dbReference type="InterPro" id="IPR007112">
    <property type="entry name" value="Expansin/allergen_DPBB_dom"/>
</dbReference>
<keyword evidence="3 6" id="KW-0964">Secreted</keyword>
<accession>A0ABD1ZNF9</accession>
<dbReference type="GO" id="GO:0016020">
    <property type="term" value="C:membrane"/>
    <property type="evidence" value="ECO:0007669"/>
    <property type="project" value="UniProtKB-SubCell"/>
</dbReference>
<comment type="similarity">
    <text evidence="1 6">Belongs to the expansin family. Expansin A subfamily.</text>
</comment>
<keyword evidence="2 6" id="KW-0134">Cell wall</keyword>
<evidence type="ECO:0000256" key="1">
    <source>
        <dbReference type="ARBA" id="ARBA00005392"/>
    </source>
</evidence>
<comment type="function">
    <text evidence="6">Causes loosening and extension of plant cell walls by disrupting non-covalent bonding between cellulose microfibrils and matrix glucans. No enzymatic activity has been found.</text>
</comment>
<dbReference type="Gene3D" id="2.40.40.10">
    <property type="entry name" value="RlpA-like domain"/>
    <property type="match status" value="1"/>
</dbReference>
<feature type="transmembrane region" description="Helical" evidence="8">
    <location>
        <begin position="222"/>
        <end position="242"/>
    </location>
</feature>
<keyword evidence="4" id="KW-0732">Signal</keyword>
<reference evidence="11 12" key="1">
    <citation type="submission" date="2024-09" db="EMBL/GenBank/DDBJ databases">
        <title>Chromosome-scale assembly of Riccia fluitans.</title>
        <authorList>
            <person name="Paukszto L."/>
            <person name="Sawicki J."/>
            <person name="Karawczyk K."/>
            <person name="Piernik-Szablinska J."/>
            <person name="Szczecinska M."/>
            <person name="Mazdziarz M."/>
        </authorList>
    </citation>
    <scope>NUCLEOTIDE SEQUENCE [LARGE SCALE GENOMIC DNA]</scope>
    <source>
        <strain evidence="11">Rf_01</strain>
        <tissue evidence="11">Aerial parts of the thallus</tissue>
    </source>
</reference>
<dbReference type="SMART" id="SM00837">
    <property type="entry name" value="DPBB_1"/>
    <property type="match status" value="1"/>
</dbReference>
<sequence length="306" mass="33204">MHHDESRDPPDTTEPGPGPSATALDFKFTVPQPTLTPPRVMGSRSRIMLNSLLHAFFLLSFGASFALAGDGPYAVFTWTPAHATFYGGTDASGTMGGACGYGNLYSRGIGVKSTALSYALFNSGLSCGACFEIKCDLAQDSRWCYANGGSVKVTATNSCPPNWSKPSDNGGWCNPPRVHFDLAYPMFTKMAQAVAGIIPVYYRRVKCARTGGIRFSINGNPYFNLVLVYNVGGYGNVVTLYIKNAKTTWYKMTQNWGANWENHNKLVGSPLSFRATVGTGQTLTFSGVTSAYWVNGQTWEANTNFY</sequence>
<dbReference type="InterPro" id="IPR009009">
    <property type="entry name" value="RlpA-like_DPBB"/>
</dbReference>
<proteinExistence type="inferred from homology"/>
<dbReference type="GO" id="GO:0071555">
    <property type="term" value="P:cell wall organization"/>
    <property type="evidence" value="ECO:0007669"/>
    <property type="project" value="UniProtKB-KW"/>
</dbReference>
<evidence type="ECO:0000256" key="2">
    <source>
        <dbReference type="ARBA" id="ARBA00022512"/>
    </source>
</evidence>
<dbReference type="InterPro" id="IPR007118">
    <property type="entry name" value="Expan_Lol_pI"/>
</dbReference>
<evidence type="ECO:0000256" key="8">
    <source>
        <dbReference type="SAM" id="Phobius"/>
    </source>
</evidence>
<dbReference type="InterPro" id="IPR036749">
    <property type="entry name" value="Expansin_CBD_sf"/>
</dbReference>
<keyword evidence="8" id="KW-1133">Transmembrane helix</keyword>
<evidence type="ECO:0000259" key="10">
    <source>
        <dbReference type="PROSITE" id="PS50843"/>
    </source>
</evidence>
<dbReference type="InterPro" id="IPR036908">
    <property type="entry name" value="RlpA-like_sf"/>
</dbReference>
<evidence type="ECO:0000313" key="12">
    <source>
        <dbReference type="Proteomes" id="UP001605036"/>
    </source>
</evidence>
<evidence type="ECO:0000256" key="6">
    <source>
        <dbReference type="RuleBase" id="RU365023"/>
    </source>
</evidence>
<keyword evidence="12" id="KW-1185">Reference proteome</keyword>
<dbReference type="InterPro" id="IPR002963">
    <property type="entry name" value="Expansin"/>
</dbReference>
<gene>
    <name evidence="11" type="ORF">R1flu_021116</name>
</gene>
<feature type="transmembrane region" description="Helical" evidence="8">
    <location>
        <begin position="47"/>
        <end position="68"/>
    </location>
</feature>
<evidence type="ECO:0000256" key="5">
    <source>
        <dbReference type="ARBA" id="ARBA00023136"/>
    </source>
</evidence>
<feature type="transmembrane region" description="Helical" evidence="8">
    <location>
        <begin position="182"/>
        <end position="202"/>
    </location>
</feature>
<dbReference type="InterPro" id="IPR007117">
    <property type="entry name" value="Expansin_CBD"/>
</dbReference>
<keyword evidence="5 8" id="KW-0472">Membrane</keyword>
<protein>
    <recommendedName>
        <fullName evidence="6">Expansin</fullName>
    </recommendedName>
</protein>
<dbReference type="AlphaFoldDB" id="A0ABD1ZNF9"/>
<feature type="domain" description="Expansin-like CBD" evidence="10">
    <location>
        <begin position="222"/>
        <end position="301"/>
    </location>
</feature>
<dbReference type="Pfam" id="PF01357">
    <property type="entry name" value="Expansin_C"/>
    <property type="match status" value="1"/>
</dbReference>
<organism evidence="11 12">
    <name type="scientific">Riccia fluitans</name>
    <dbReference type="NCBI Taxonomy" id="41844"/>
    <lineage>
        <taxon>Eukaryota</taxon>
        <taxon>Viridiplantae</taxon>
        <taxon>Streptophyta</taxon>
        <taxon>Embryophyta</taxon>
        <taxon>Marchantiophyta</taxon>
        <taxon>Marchantiopsida</taxon>
        <taxon>Marchantiidae</taxon>
        <taxon>Marchantiales</taxon>
        <taxon>Ricciaceae</taxon>
        <taxon>Riccia</taxon>
    </lineage>
</organism>
<evidence type="ECO:0000259" key="9">
    <source>
        <dbReference type="PROSITE" id="PS50842"/>
    </source>
</evidence>
<dbReference type="Pfam" id="PF03330">
    <property type="entry name" value="DPBB_1"/>
    <property type="match status" value="1"/>
</dbReference>
<dbReference type="SUPFAM" id="SSF50685">
    <property type="entry name" value="Barwin-like endoglucanases"/>
    <property type="match status" value="1"/>
</dbReference>
<feature type="region of interest" description="Disordered" evidence="7">
    <location>
        <begin position="1"/>
        <end position="23"/>
    </location>
</feature>
<feature type="compositionally biased region" description="Basic and acidic residues" evidence="7">
    <location>
        <begin position="1"/>
        <end position="10"/>
    </location>
</feature>
<comment type="caution">
    <text evidence="11">The sequence shown here is derived from an EMBL/GenBank/DDBJ whole genome shotgun (WGS) entry which is preliminary data.</text>
</comment>
<dbReference type="CDD" id="cd22274">
    <property type="entry name" value="DPBB_EXPA_N"/>
    <property type="match status" value="1"/>
</dbReference>
<dbReference type="Gene3D" id="2.60.40.760">
    <property type="entry name" value="Expansin, cellulose-binding-like domain"/>
    <property type="match status" value="1"/>
</dbReference>
<dbReference type="PROSITE" id="PS50842">
    <property type="entry name" value="EXPANSIN_EG45"/>
    <property type="match status" value="1"/>
</dbReference>
<dbReference type="PANTHER" id="PTHR31867">
    <property type="entry name" value="EXPANSIN-A15"/>
    <property type="match status" value="1"/>
</dbReference>
<dbReference type="EMBL" id="JBHFFA010000001">
    <property type="protein sequence ID" value="KAL2652988.1"/>
    <property type="molecule type" value="Genomic_DNA"/>
</dbReference>
<dbReference type="PROSITE" id="PS50843">
    <property type="entry name" value="EXPANSIN_CBD"/>
    <property type="match status" value="1"/>
</dbReference>
<name>A0ABD1ZNF9_9MARC</name>
<evidence type="ECO:0000313" key="11">
    <source>
        <dbReference type="EMBL" id="KAL2652988.1"/>
    </source>
</evidence>